<accession>A0A1R1YQK3</accession>
<name>A0A1R1YQK3_9FUNG</name>
<evidence type="ECO:0008006" key="4">
    <source>
        <dbReference type="Google" id="ProtNLM"/>
    </source>
</evidence>
<dbReference type="Proteomes" id="UP000187429">
    <property type="component" value="Unassembled WGS sequence"/>
</dbReference>
<reference evidence="2" key="1">
    <citation type="submission" date="2017-01" db="EMBL/GenBank/DDBJ databases">
        <authorList>
            <person name="Mah S.A."/>
            <person name="Swanson W.J."/>
            <person name="Moy G.W."/>
            <person name="Vacquier V.D."/>
        </authorList>
    </citation>
    <scope>NUCLEOTIDE SEQUENCE [LARGE SCALE GENOMIC DNA]</scope>
    <source>
        <strain evidence="2">ID-206-W2</strain>
    </source>
</reference>
<dbReference type="EMBL" id="LSSM01002256">
    <property type="protein sequence ID" value="OMJ22449.1"/>
    <property type="molecule type" value="Genomic_DNA"/>
</dbReference>
<evidence type="ECO:0000313" key="1">
    <source>
        <dbReference type="EMBL" id="OMJ22449.1"/>
    </source>
</evidence>
<evidence type="ECO:0000313" key="3">
    <source>
        <dbReference type="Proteomes" id="UP000187429"/>
    </source>
</evidence>
<comment type="caution">
    <text evidence="2">The sequence shown here is derived from an EMBL/GenBank/DDBJ whole genome shotgun (WGS) entry which is preliminary data.</text>
</comment>
<keyword evidence="3" id="KW-1185">Reference proteome</keyword>
<gene>
    <name evidence="2" type="ORF">AYI69_g1330</name>
    <name evidence="1" type="ORF">AYI69_g5392</name>
</gene>
<dbReference type="EMBL" id="LSSM01000357">
    <property type="protein sequence ID" value="OMJ29171.1"/>
    <property type="molecule type" value="Genomic_DNA"/>
</dbReference>
<organism evidence="2 3">
    <name type="scientific">Smittium culicis</name>
    <dbReference type="NCBI Taxonomy" id="133412"/>
    <lineage>
        <taxon>Eukaryota</taxon>
        <taxon>Fungi</taxon>
        <taxon>Fungi incertae sedis</taxon>
        <taxon>Zoopagomycota</taxon>
        <taxon>Kickxellomycotina</taxon>
        <taxon>Harpellomycetes</taxon>
        <taxon>Harpellales</taxon>
        <taxon>Legeriomycetaceae</taxon>
        <taxon>Smittium</taxon>
    </lineage>
</organism>
<protein>
    <recommendedName>
        <fullName evidence="4">Retrotransposon gag domain-containing protein</fullName>
    </recommendedName>
</protein>
<reference evidence="3" key="2">
    <citation type="submission" date="2017-01" db="EMBL/GenBank/DDBJ databases">
        <authorList>
            <person name="Wang Y."/>
            <person name="White M."/>
            <person name="Kvist S."/>
            <person name="Moncalvo J.-M."/>
        </authorList>
    </citation>
    <scope>NUCLEOTIDE SEQUENCE [LARGE SCALE GENOMIC DNA]</scope>
    <source>
        <strain evidence="3">ID-206-W2</strain>
    </source>
</reference>
<sequence length="115" mass="13274">MATIKNFLEIVHGRSSDVLSIGIWINKIEAVIKFAIPKEENKAELFKLWLEGKAASWQFDMEQGEETSGWTLSEWLKNIQSHFKKVKGKSKKRINFELEKINLEPGESIVDLNKN</sequence>
<evidence type="ECO:0000313" key="2">
    <source>
        <dbReference type="EMBL" id="OMJ29171.1"/>
    </source>
</evidence>
<proteinExistence type="predicted"/>
<dbReference type="AlphaFoldDB" id="A0A1R1YQK3"/>